<accession>A0ABR0S9J4</accession>
<sequence>MATPRSQSMLLFGVDPGSSTTAVTAMHLCPGKRPEIIEILGWGRRRIQVIRGALRPPKFRVSSIRAIKAHIDDGVGENANYIRKMFHARVERNGVNGDEVYAAFLKHIRDHTYQYLERLGHKPHEQIQAVMFCLPSSYMRDDLQKKVISLLHDWGFEEKGHFVEETEAELRSMIQEHKDLQEDIDGPDGVNAVIVGCGGMVMNFGAYHVQQWTMLEDCSHMVIRQVTEPKSVNAGTEYIAAEISERAGKGFRPCFEAFLKMGDNLVDIRDHEGNVVLTASELKNLVEAFYGTAIDFFKKQLQALKAAKHCPEYILLVGGSSKSPILSKPLHKIFEDVLPEAKVITRVSRQSTATCAGAVFAWQDHDPEKDRKLLELFGFGIKAEIEAVNGLRSALPKPQVADRECMFVLKESGRGFREFDQYPFKLTIDFGVKATEGKIAECIGGLSVSPCYMVKDAPLNKTEEFHPYLTAAEFARSGIDMDPIKLNIPSQACERLATSIAGSSPADTKHSKGRKRAKQVKRFSYEIRFEHKKLNEMRLVVTSGGEEISTVALQLARDVAGSGRFIFVPLAPHFDPTVILFDGKIDDSTTSVAAQAELVQEKESRDTPETQAEGDGGLNGGVTRKRTDKAGGERKKRRVSLPSGRQEAAGDAGRRTRSRRTNVEADAYTDADYTSLDREADSISTAESAADCSDLALPQIDGGSYIRTPLPSIQDMLGGSSSSNDGSQTTYTKSDPLLRI</sequence>
<feature type="region of interest" description="Disordered" evidence="1">
    <location>
        <begin position="706"/>
        <end position="740"/>
    </location>
</feature>
<dbReference type="SUPFAM" id="SSF53067">
    <property type="entry name" value="Actin-like ATPase domain"/>
    <property type="match status" value="1"/>
</dbReference>
<proteinExistence type="predicted"/>
<feature type="compositionally biased region" description="Basic and acidic residues" evidence="1">
    <location>
        <begin position="599"/>
        <end position="608"/>
    </location>
</feature>
<feature type="compositionally biased region" description="Polar residues" evidence="1">
    <location>
        <begin position="719"/>
        <end position="733"/>
    </location>
</feature>
<evidence type="ECO:0000256" key="1">
    <source>
        <dbReference type="SAM" id="MobiDB-lite"/>
    </source>
</evidence>
<organism evidence="2 3">
    <name type="scientific">Cladobotryum mycophilum</name>
    <dbReference type="NCBI Taxonomy" id="491253"/>
    <lineage>
        <taxon>Eukaryota</taxon>
        <taxon>Fungi</taxon>
        <taxon>Dikarya</taxon>
        <taxon>Ascomycota</taxon>
        <taxon>Pezizomycotina</taxon>
        <taxon>Sordariomycetes</taxon>
        <taxon>Hypocreomycetidae</taxon>
        <taxon>Hypocreales</taxon>
        <taxon>Hypocreaceae</taxon>
        <taxon>Cladobotryum</taxon>
    </lineage>
</organism>
<reference evidence="2 3" key="1">
    <citation type="submission" date="2024-01" db="EMBL/GenBank/DDBJ databases">
        <title>Complete genome of Cladobotryum mycophilum ATHUM6906.</title>
        <authorList>
            <person name="Christinaki A.C."/>
            <person name="Myridakis A.I."/>
            <person name="Kouvelis V.N."/>
        </authorList>
    </citation>
    <scope>NUCLEOTIDE SEQUENCE [LARGE SCALE GENOMIC DNA]</scope>
    <source>
        <strain evidence="2 3">ATHUM6906</strain>
    </source>
</reference>
<gene>
    <name evidence="2" type="ORF">PT974_10000</name>
</gene>
<dbReference type="InterPro" id="IPR043129">
    <property type="entry name" value="ATPase_NBD"/>
</dbReference>
<protein>
    <submittedName>
        <fullName evidence="2">Uncharacterized protein</fullName>
    </submittedName>
</protein>
<name>A0ABR0S9J4_9HYPO</name>
<comment type="caution">
    <text evidence="2">The sequence shown here is derived from an EMBL/GenBank/DDBJ whole genome shotgun (WGS) entry which is preliminary data.</text>
</comment>
<dbReference type="EMBL" id="JAVFKD010000015">
    <property type="protein sequence ID" value="KAK5988517.1"/>
    <property type="molecule type" value="Genomic_DNA"/>
</dbReference>
<keyword evidence="3" id="KW-1185">Reference proteome</keyword>
<evidence type="ECO:0000313" key="2">
    <source>
        <dbReference type="EMBL" id="KAK5988517.1"/>
    </source>
</evidence>
<evidence type="ECO:0000313" key="3">
    <source>
        <dbReference type="Proteomes" id="UP001338125"/>
    </source>
</evidence>
<dbReference type="Proteomes" id="UP001338125">
    <property type="component" value="Unassembled WGS sequence"/>
</dbReference>
<feature type="region of interest" description="Disordered" evidence="1">
    <location>
        <begin position="598"/>
        <end position="666"/>
    </location>
</feature>